<dbReference type="PROSITE" id="PS51635">
    <property type="entry name" value="PNPLA"/>
    <property type="match status" value="1"/>
</dbReference>
<dbReference type="InterPro" id="IPR007998">
    <property type="entry name" value="DUF719"/>
</dbReference>
<feature type="repeat" description="ANK" evidence="9">
    <location>
        <begin position="805"/>
        <end position="837"/>
    </location>
</feature>
<evidence type="ECO:0000256" key="5">
    <source>
        <dbReference type="ARBA" id="ARBA00022801"/>
    </source>
</evidence>
<evidence type="ECO:0000256" key="8">
    <source>
        <dbReference type="ARBA" id="ARBA00023422"/>
    </source>
</evidence>
<dbReference type="Gene3D" id="3.40.1090.10">
    <property type="entry name" value="Cytosolic phospholipase A2 catalytic domain"/>
    <property type="match status" value="1"/>
</dbReference>
<sequence>MCEVGFFRKSCSLKVGDERMTDSDTESFHSAVGSLSDREEININDTNLMSEENDEGRKESSKCKTIPKERNHDCLSMDKAHFDSEMKKIKPKQEIEVDGVPSGKMLDSQILKWPTSKSSKMGIGKISRSENNHKSDKISRKDKKIFEINRLKDGRVQNCGIDSDKTFGNKNSEEEFKLEITDDVDNAIMTEEIERSEEKTDTDGWDDWELQYPRTDENNVGILDKNRELPPMLASDEENQISANSKLGVNISSRLEKKEVRTNKSFWNWTEFGDVVAAVGEGLTNISSAVESSLGLPTPEELVKSQWTESPANASIKVAKAGFGVNVVTGSLDVLEALGKKTFEKLTVSEQGSEKRRFIFEPERGQNLSEVLRELRESRAEEVALETNCIANRELTFIDFFEKFSGILHLEGLEMLSKNHLRKIPPQRRRHAFGNSFLEVDEIFAEDLANPLEEYQENQQEYFLQNFKEILLAIALPYNGSDLVDSYRRCQERLEGLSDSNDQILALFLECLADFTAHSVQSIHKLGQLLLISATAVQQEPFSDFHSLIGRQISFFSNQFAQHISAIDTSSEEVCFLISCLRVYRRIGHGGVSSSRRLILICTAVFSSSTTIINSVIFFLFIIILRFNDQNMKKFLKRWTMFDILKKVRDVATTRSCEAVVNACGRAVAAVLTSKPEKVEVISASKLKIFKKCDDSYTFTLYVDKPKDGTYYVVYLPRALKIWRTRQRDEAELLKDQLNNLKFLVNILEKVNSKLFAAELEQLRDSVIRNPYFNDIHHAAACNFPTVIVDLCKSRPNIINEASVDGSYPLHIAVKNNANEAVQVLLNLGACTAKQDCHSRNAVHYAAENNPEILQLLAGARDFSDAIDVVDENGLSPLCLAICSAKSKCVELLLDANCSIGPFPGGSLAAMVAVAASSSDLSKIIDLLLMRAPQLLIEEINGSSNILHEKLEPKFLHHILGDLGDAININVRNDLNETPLYCAVARNDLSQSFALLVYNADVNIANYRGDTPLHVSAMNGNVELVKLLLCFGASVQLKNDLGKTALDVGGNNTEIMECLRLFAHSPSVIRPISNDVLSDLMQERALEKRHQMTSEQKRRLINVISFDGGGIRGLILLQILQHIEQLLGHSVMEHFQWLCGTSTGAIIALGLVKGYSLKHCQSLYLRMKDELFIGGRPYSEKIIEGFLCEIFGEKTTMAELGPKKVIVTASYVRSNPPQLKFFRNYTLPISKAENKALGYDNPCENLIWKCARYSSAAPTFFTPKDNFVDGGLMSNNPTLDLLSNIHTYNAACIKAASYSLNCFQLRKENMAKKKTVDIGCIVSLGAGQAPPEELGSMKWNFNLPGDFVEGVCMFQNLMNLKNLLVEQITASSGPCVTRARSWAHDQSIPFFRFSPLLSSHVEIDERSNEVIVGFLWDTEKYLRTDGRHDAETLAKYLKSL</sequence>
<proteinExistence type="inferred from homology"/>
<keyword evidence="10" id="KW-0442">Lipid degradation</keyword>
<protein>
    <recommendedName>
        <fullName evidence="2">phospholipase A2</fullName>
        <ecNumber evidence="2">3.1.1.4</ecNumber>
    </recommendedName>
</protein>
<evidence type="ECO:0000256" key="10">
    <source>
        <dbReference type="PROSITE-ProRule" id="PRU01161"/>
    </source>
</evidence>
<feature type="active site" description="Nucleophile" evidence="10">
    <location>
        <position position="1142"/>
    </location>
</feature>
<feature type="short sequence motif" description="GXGXXG" evidence="10">
    <location>
        <begin position="1108"/>
        <end position="1113"/>
    </location>
</feature>
<dbReference type="Proteomes" id="UP000242913">
    <property type="component" value="Unassembled WGS sequence"/>
</dbReference>
<accession>A0A238BUG8</accession>
<evidence type="ECO:0000256" key="11">
    <source>
        <dbReference type="SAM" id="MobiDB-lite"/>
    </source>
</evidence>
<dbReference type="SUPFAM" id="SSF52151">
    <property type="entry name" value="FabD/lysophospholipase-like"/>
    <property type="match status" value="1"/>
</dbReference>
<dbReference type="GO" id="GO:0016042">
    <property type="term" value="P:lipid catabolic process"/>
    <property type="evidence" value="ECO:0007669"/>
    <property type="project" value="UniProtKB-UniRule"/>
</dbReference>
<feature type="domain" description="PNPLA" evidence="12">
    <location>
        <begin position="1104"/>
        <end position="1282"/>
    </location>
</feature>
<feature type="repeat" description="ANK" evidence="9">
    <location>
        <begin position="1008"/>
        <end position="1040"/>
    </location>
</feature>
<feature type="compositionally biased region" description="Low complexity" evidence="11">
    <location>
        <begin position="117"/>
        <end position="126"/>
    </location>
</feature>
<dbReference type="InterPro" id="IPR036770">
    <property type="entry name" value="Ankyrin_rpt-contain_sf"/>
</dbReference>
<keyword evidence="14" id="KW-1185">Reference proteome</keyword>
<feature type="short sequence motif" description="GXSXG" evidence="10">
    <location>
        <begin position="1140"/>
        <end position="1144"/>
    </location>
</feature>
<reference evidence="13 14" key="1">
    <citation type="submission" date="2015-12" db="EMBL/GenBank/DDBJ databases">
        <title>Draft genome of the nematode, Onchocerca flexuosa.</title>
        <authorList>
            <person name="Mitreva M."/>
        </authorList>
    </citation>
    <scope>NUCLEOTIDE SEQUENCE [LARGE SCALE GENOMIC DNA]</scope>
    <source>
        <strain evidence="13">Red Deer</strain>
    </source>
</reference>
<dbReference type="SUPFAM" id="SSF48403">
    <property type="entry name" value="Ankyrin repeat"/>
    <property type="match status" value="1"/>
</dbReference>
<dbReference type="OrthoDB" id="10021675at2759"/>
<dbReference type="InterPro" id="IPR002110">
    <property type="entry name" value="Ankyrin_rpt"/>
</dbReference>
<gene>
    <name evidence="13" type="ORF">X798_04315</name>
</gene>
<dbReference type="GO" id="GO:0052816">
    <property type="term" value="F:long-chain fatty acyl-CoA hydrolase activity"/>
    <property type="evidence" value="ECO:0007669"/>
    <property type="project" value="TreeGrafter"/>
</dbReference>
<evidence type="ECO:0000256" key="7">
    <source>
        <dbReference type="ARBA" id="ARBA00023098"/>
    </source>
</evidence>
<evidence type="ECO:0000256" key="4">
    <source>
        <dbReference type="ARBA" id="ARBA00022737"/>
    </source>
</evidence>
<evidence type="ECO:0000256" key="9">
    <source>
        <dbReference type="PROSITE-ProRule" id="PRU00023"/>
    </source>
</evidence>
<keyword evidence="6 9" id="KW-0040">ANK repeat</keyword>
<dbReference type="EMBL" id="KZ270005">
    <property type="protein sequence ID" value="OZC08634.1"/>
    <property type="molecule type" value="Genomic_DNA"/>
</dbReference>
<feature type="region of interest" description="Disordered" evidence="11">
    <location>
        <begin position="117"/>
        <end position="139"/>
    </location>
</feature>
<evidence type="ECO:0000256" key="3">
    <source>
        <dbReference type="ARBA" id="ARBA00022553"/>
    </source>
</evidence>
<dbReference type="SMART" id="SM00248">
    <property type="entry name" value="ANK"/>
    <property type="match status" value="6"/>
</dbReference>
<evidence type="ECO:0000259" key="12">
    <source>
        <dbReference type="PROSITE" id="PS51635"/>
    </source>
</evidence>
<feature type="short sequence motif" description="DGA/G" evidence="10">
    <location>
        <begin position="1269"/>
        <end position="1271"/>
    </location>
</feature>
<comment type="catalytic activity">
    <reaction evidence="8">
        <text>a 1,2-diacyl-sn-glycero-3-phosphocholine + H2O = a 1-acyl-sn-glycero-3-phosphocholine + a fatty acid + H(+)</text>
        <dbReference type="Rhea" id="RHEA:15801"/>
        <dbReference type="ChEBI" id="CHEBI:15377"/>
        <dbReference type="ChEBI" id="CHEBI:15378"/>
        <dbReference type="ChEBI" id="CHEBI:28868"/>
        <dbReference type="ChEBI" id="CHEBI:57643"/>
        <dbReference type="ChEBI" id="CHEBI:58168"/>
        <dbReference type="EC" id="3.1.1.4"/>
    </reaction>
    <physiologicalReaction direction="left-to-right" evidence="8">
        <dbReference type="Rhea" id="RHEA:15802"/>
    </physiologicalReaction>
</comment>
<dbReference type="Pfam" id="PF05334">
    <property type="entry name" value="DUF719"/>
    <property type="match status" value="1"/>
</dbReference>
<dbReference type="PANTHER" id="PTHR24139">
    <property type="entry name" value="CALCIUM-INDEPENDENT PHOSPHOLIPASE A2"/>
    <property type="match status" value="1"/>
</dbReference>
<dbReference type="GO" id="GO:0047499">
    <property type="term" value="F:calcium-independent phospholipase A2 activity"/>
    <property type="evidence" value="ECO:0007669"/>
    <property type="project" value="InterPro"/>
</dbReference>
<name>A0A238BUG8_9BILA</name>
<feature type="compositionally biased region" description="Basic and acidic residues" evidence="11">
    <location>
        <begin position="127"/>
        <end position="139"/>
    </location>
</feature>
<dbReference type="PROSITE" id="PS50088">
    <property type="entry name" value="ANK_REPEAT"/>
    <property type="match status" value="2"/>
</dbReference>
<evidence type="ECO:0000256" key="2">
    <source>
        <dbReference type="ARBA" id="ARBA00013278"/>
    </source>
</evidence>
<dbReference type="PROSITE" id="PS50297">
    <property type="entry name" value="ANK_REP_REGION"/>
    <property type="match status" value="2"/>
</dbReference>
<dbReference type="Pfam" id="PF12796">
    <property type="entry name" value="Ank_2"/>
    <property type="match status" value="2"/>
</dbReference>
<dbReference type="EC" id="3.1.1.4" evidence="2"/>
<evidence type="ECO:0000256" key="1">
    <source>
        <dbReference type="ARBA" id="ARBA00006903"/>
    </source>
</evidence>
<dbReference type="Gene3D" id="1.25.40.20">
    <property type="entry name" value="Ankyrin repeat-containing domain"/>
    <property type="match status" value="2"/>
</dbReference>
<keyword evidence="4" id="KW-0677">Repeat</keyword>
<evidence type="ECO:0000313" key="13">
    <source>
        <dbReference type="EMBL" id="OZC08634.1"/>
    </source>
</evidence>
<keyword evidence="7 10" id="KW-0443">Lipid metabolism</keyword>
<dbReference type="InterPro" id="IPR002641">
    <property type="entry name" value="PNPLA_dom"/>
</dbReference>
<feature type="active site" description="Proton acceptor" evidence="10">
    <location>
        <position position="1269"/>
    </location>
</feature>
<dbReference type="GO" id="GO:2000304">
    <property type="term" value="P:positive regulation of ceramide biosynthetic process"/>
    <property type="evidence" value="ECO:0007669"/>
    <property type="project" value="TreeGrafter"/>
</dbReference>
<dbReference type="PANTHER" id="PTHR24139:SF34">
    <property type="entry name" value="85_88 KDA CALCIUM-INDEPENDENT PHOSPHOLIPASE A2"/>
    <property type="match status" value="1"/>
</dbReference>
<keyword evidence="3" id="KW-0597">Phosphoprotein</keyword>
<evidence type="ECO:0000313" key="14">
    <source>
        <dbReference type="Proteomes" id="UP000242913"/>
    </source>
</evidence>
<dbReference type="InterPro" id="IPR016035">
    <property type="entry name" value="Acyl_Trfase/lysoPLipase"/>
</dbReference>
<organism evidence="13 14">
    <name type="scientific">Onchocerca flexuosa</name>
    <dbReference type="NCBI Taxonomy" id="387005"/>
    <lineage>
        <taxon>Eukaryota</taxon>
        <taxon>Metazoa</taxon>
        <taxon>Ecdysozoa</taxon>
        <taxon>Nematoda</taxon>
        <taxon>Chromadorea</taxon>
        <taxon>Rhabditida</taxon>
        <taxon>Spirurina</taxon>
        <taxon>Spiruromorpha</taxon>
        <taxon>Filarioidea</taxon>
        <taxon>Onchocercidae</taxon>
        <taxon>Onchocerca</taxon>
    </lineage>
</organism>
<evidence type="ECO:0000256" key="6">
    <source>
        <dbReference type="ARBA" id="ARBA00023043"/>
    </source>
</evidence>
<dbReference type="GO" id="GO:0005739">
    <property type="term" value="C:mitochondrion"/>
    <property type="evidence" value="ECO:0007669"/>
    <property type="project" value="TreeGrafter"/>
</dbReference>
<keyword evidence="5 10" id="KW-0378">Hydrolase</keyword>
<dbReference type="Pfam" id="PF01734">
    <property type="entry name" value="Patatin"/>
    <property type="match status" value="1"/>
</dbReference>
<dbReference type="InterPro" id="IPR047148">
    <property type="entry name" value="PLPL9"/>
</dbReference>
<comment type="similarity">
    <text evidence="1">Belongs to the FAM114 family.</text>
</comment>